<accession>A9UT17</accession>
<proteinExistence type="predicted"/>
<dbReference type="InParanoid" id="A9UT17"/>
<dbReference type="AlphaFoldDB" id="A9UT17"/>
<dbReference type="RefSeq" id="XP_001743587.1">
    <property type="nucleotide sequence ID" value="XM_001743535.1"/>
</dbReference>
<keyword evidence="2" id="KW-1185">Reference proteome</keyword>
<dbReference type="GeneID" id="5889288"/>
<dbReference type="KEGG" id="mbr:MONBRDRAFT_6173"/>
<organism evidence="1 2">
    <name type="scientific">Monosiga brevicollis</name>
    <name type="common">Choanoflagellate</name>
    <dbReference type="NCBI Taxonomy" id="81824"/>
    <lineage>
        <taxon>Eukaryota</taxon>
        <taxon>Choanoflagellata</taxon>
        <taxon>Craspedida</taxon>
        <taxon>Salpingoecidae</taxon>
        <taxon>Monosiga</taxon>
    </lineage>
</organism>
<evidence type="ECO:0000313" key="2">
    <source>
        <dbReference type="Proteomes" id="UP000001357"/>
    </source>
</evidence>
<gene>
    <name evidence="1" type="ORF">MONBRDRAFT_6173</name>
</gene>
<name>A9UT17_MONBE</name>
<dbReference type="Proteomes" id="UP000001357">
    <property type="component" value="Unassembled WGS sequence"/>
</dbReference>
<dbReference type="EMBL" id="CH991545">
    <property type="protein sequence ID" value="EDQ91165.1"/>
    <property type="molecule type" value="Genomic_DNA"/>
</dbReference>
<protein>
    <submittedName>
        <fullName evidence="1">Uncharacterized protein</fullName>
    </submittedName>
</protein>
<reference evidence="1 2" key="1">
    <citation type="journal article" date="2008" name="Nature">
        <title>The genome of the choanoflagellate Monosiga brevicollis and the origin of metazoans.</title>
        <authorList>
            <consortium name="JGI Sequencing"/>
            <person name="King N."/>
            <person name="Westbrook M.J."/>
            <person name="Young S.L."/>
            <person name="Kuo A."/>
            <person name="Abedin M."/>
            <person name="Chapman J."/>
            <person name="Fairclough S."/>
            <person name="Hellsten U."/>
            <person name="Isogai Y."/>
            <person name="Letunic I."/>
            <person name="Marr M."/>
            <person name="Pincus D."/>
            <person name="Putnam N."/>
            <person name="Rokas A."/>
            <person name="Wright K.J."/>
            <person name="Zuzow R."/>
            <person name="Dirks W."/>
            <person name="Good M."/>
            <person name="Goodstein D."/>
            <person name="Lemons D."/>
            <person name="Li W."/>
            <person name="Lyons J.B."/>
            <person name="Morris A."/>
            <person name="Nichols S."/>
            <person name="Richter D.J."/>
            <person name="Salamov A."/>
            <person name="Bork P."/>
            <person name="Lim W.A."/>
            <person name="Manning G."/>
            <person name="Miller W.T."/>
            <person name="McGinnis W."/>
            <person name="Shapiro H."/>
            <person name="Tjian R."/>
            <person name="Grigoriev I.V."/>
            <person name="Rokhsar D."/>
        </authorList>
    </citation>
    <scope>NUCLEOTIDE SEQUENCE [LARGE SCALE GENOMIC DNA]</scope>
    <source>
        <strain evidence="2">MX1 / ATCC 50154</strain>
    </source>
</reference>
<sequence length="101" mass="11413">MRARDERKTCLGPRLGSRKARLTWVEEVGRRPKSRDGVELGHRRGHVSCQEARVAMECLYRRPGHWPAADFELPRARAVMVVGTPAGSDTSHRANDTRGHE</sequence>
<evidence type="ECO:0000313" key="1">
    <source>
        <dbReference type="EMBL" id="EDQ91165.1"/>
    </source>
</evidence>